<dbReference type="OrthoDB" id="5230484at2759"/>
<accession>A0A6H0XS48</accession>
<sequence>MSPTSFLLSESPASTSPYSHRFSRELKESNSNRSSTRSDSLAPPQSPYPQVEPSPVDSNGTDGTEIDEAEQEEGAAKLPQDDITSPDIEIKSPGSTGSDKPSRLDIQFAIRSQFESSEDGPQSVIHAPSGFRDFSEKSSSRHSDTKGHHIASPATPEAVISGPITPLASPLNTDVARVFDRSTPLAQTRSELEQEFKRKKRASMLEDIPESNGKDAEDEDDRPSTAGLVGDGTLSQAQDEAIKNDEESVSLTAALGECWTLCNTLANLSSSHRLRTFQYSGKQELQEQAWRSCWRLCQKLYESKDENHTDQVVQTLELCRDFCQSLFEVRQRGDAASDSVLRVSFELNNHLYNTHDRTLPDAFSERTLDFYITLCHRLTKQRTSLPQEIDALLRACWNLAEMLFNLRQSRREGRAPDEEQLGSAVQACWDLCDLFREGWSQIRPDRGTTPRPKGRSLPSNHSTRSTERSTSSLSDRPYVDAVASVPETPTTIFDDTTVASSPDETNAPDILVLGPARPSGPGSQRGGSHHERWSSNASVMSDYSESAGSQRSTSTATAGTDEIDLLRLKYLLIKAAMNTGWTRTTGQQLPTYAQTMSKTAFGTLPWQIKVFGFYQKLVMNDTSMSNAHTFASRKISAVEMAESVKWLSRKQQWAWMRDLFRIVFGFGIDEAERRGGSIQV</sequence>
<dbReference type="InterPro" id="IPR056041">
    <property type="entry name" value="DUF7624"/>
</dbReference>
<feature type="region of interest" description="Disordered" evidence="1">
    <location>
        <begin position="442"/>
        <end position="557"/>
    </location>
</feature>
<dbReference type="EMBL" id="CP051140">
    <property type="protein sequence ID" value="QIW97480.1"/>
    <property type="molecule type" value="Genomic_DNA"/>
</dbReference>
<gene>
    <name evidence="3" type="ORF">AMS68_002998</name>
</gene>
<feature type="compositionally biased region" description="Low complexity" evidence="1">
    <location>
        <begin position="459"/>
        <end position="476"/>
    </location>
</feature>
<reference evidence="3 4" key="1">
    <citation type="journal article" date="2016" name="Sci. Rep.">
        <title>Peltaster fructicola genome reveals evolution from an invasive phytopathogen to an ectophytic parasite.</title>
        <authorList>
            <person name="Xu C."/>
            <person name="Chen H."/>
            <person name="Gleason M.L."/>
            <person name="Xu J.R."/>
            <person name="Liu H."/>
            <person name="Zhang R."/>
            <person name="Sun G."/>
        </authorList>
    </citation>
    <scope>NUCLEOTIDE SEQUENCE [LARGE SCALE GENOMIC DNA]</scope>
    <source>
        <strain evidence="3 4">LNHT1506</strain>
    </source>
</reference>
<name>A0A6H0XS48_9PEZI</name>
<feature type="region of interest" description="Disordered" evidence="1">
    <location>
        <begin position="186"/>
        <end position="243"/>
    </location>
</feature>
<feature type="region of interest" description="Disordered" evidence="1">
    <location>
        <begin position="1"/>
        <end position="166"/>
    </location>
</feature>
<feature type="compositionally biased region" description="Acidic residues" evidence="1">
    <location>
        <begin position="64"/>
        <end position="73"/>
    </location>
</feature>
<dbReference type="Pfam" id="PF24616">
    <property type="entry name" value="DUF7624"/>
    <property type="match status" value="1"/>
</dbReference>
<proteinExistence type="predicted"/>
<evidence type="ECO:0000256" key="1">
    <source>
        <dbReference type="SAM" id="MobiDB-lite"/>
    </source>
</evidence>
<protein>
    <recommendedName>
        <fullName evidence="2">DUF7624 domain-containing protein</fullName>
    </recommendedName>
</protein>
<keyword evidence="4" id="KW-1185">Reference proteome</keyword>
<feature type="compositionally biased region" description="Low complexity" evidence="1">
    <location>
        <begin position="31"/>
        <end position="40"/>
    </location>
</feature>
<dbReference type="AlphaFoldDB" id="A0A6H0XS48"/>
<feature type="domain" description="DUF7624" evidence="2">
    <location>
        <begin position="554"/>
        <end position="678"/>
    </location>
</feature>
<organism evidence="3 4">
    <name type="scientific">Peltaster fructicola</name>
    <dbReference type="NCBI Taxonomy" id="286661"/>
    <lineage>
        <taxon>Eukaryota</taxon>
        <taxon>Fungi</taxon>
        <taxon>Dikarya</taxon>
        <taxon>Ascomycota</taxon>
        <taxon>Pezizomycotina</taxon>
        <taxon>Dothideomycetes</taxon>
        <taxon>Dothideomycetes incertae sedis</taxon>
        <taxon>Peltaster</taxon>
    </lineage>
</organism>
<feature type="compositionally biased region" description="Polar residues" evidence="1">
    <location>
        <begin position="487"/>
        <end position="504"/>
    </location>
</feature>
<dbReference type="Proteomes" id="UP000503462">
    <property type="component" value="Chromosome 2"/>
</dbReference>
<evidence type="ECO:0000313" key="3">
    <source>
        <dbReference type="EMBL" id="QIW97480.1"/>
    </source>
</evidence>
<feature type="compositionally biased region" description="Polar residues" evidence="1">
    <location>
        <begin position="534"/>
        <end position="557"/>
    </location>
</feature>
<evidence type="ECO:0000259" key="2">
    <source>
        <dbReference type="Pfam" id="PF24616"/>
    </source>
</evidence>
<evidence type="ECO:0000313" key="4">
    <source>
        <dbReference type="Proteomes" id="UP000503462"/>
    </source>
</evidence>
<feature type="compositionally biased region" description="Basic and acidic residues" evidence="1">
    <location>
        <begin position="133"/>
        <end position="147"/>
    </location>
</feature>
<feature type="compositionally biased region" description="Polar residues" evidence="1">
    <location>
        <begin position="1"/>
        <end position="18"/>
    </location>
</feature>